<evidence type="ECO:0000256" key="1">
    <source>
        <dbReference type="SAM" id="SignalP"/>
    </source>
</evidence>
<comment type="caution">
    <text evidence="2">The sequence shown here is derived from an EMBL/GenBank/DDBJ whole genome shotgun (WGS) entry which is preliminary data.</text>
</comment>
<keyword evidence="1" id="KW-0732">Signal</keyword>
<evidence type="ECO:0008006" key="4">
    <source>
        <dbReference type="Google" id="ProtNLM"/>
    </source>
</evidence>
<reference evidence="2 3" key="1">
    <citation type="submission" date="2022-07" db="EMBL/GenBank/DDBJ databases">
        <title>Fecal culturing of patients with breast cancer.</title>
        <authorList>
            <person name="Teng N.M.Y."/>
            <person name="Kiu R."/>
            <person name="Evans R."/>
            <person name="Baker D.J."/>
            <person name="Zenner C."/>
            <person name="Robinson S.D."/>
            <person name="Hall L.J."/>
        </authorList>
    </citation>
    <scope>NUCLEOTIDE SEQUENCE [LARGE SCALE GENOMIC DNA]</scope>
    <source>
        <strain evidence="2 3">LH1063</strain>
    </source>
</reference>
<dbReference type="RefSeq" id="WP_255025994.1">
    <property type="nucleotide sequence ID" value="NZ_JANDHW010000003.1"/>
</dbReference>
<gene>
    <name evidence="2" type="ORF">NMU02_04105</name>
</gene>
<name>A0ABT1MF74_9BACT</name>
<dbReference type="PROSITE" id="PS51257">
    <property type="entry name" value="PROKAR_LIPOPROTEIN"/>
    <property type="match status" value="1"/>
</dbReference>
<protein>
    <recommendedName>
        <fullName evidence="4">Lipoprotein</fullName>
    </recommendedName>
</protein>
<evidence type="ECO:0000313" key="2">
    <source>
        <dbReference type="EMBL" id="MCP9611272.1"/>
    </source>
</evidence>
<keyword evidence="3" id="KW-1185">Reference proteome</keyword>
<proteinExistence type="predicted"/>
<accession>A0ABT1MF74</accession>
<evidence type="ECO:0000313" key="3">
    <source>
        <dbReference type="Proteomes" id="UP001205603"/>
    </source>
</evidence>
<organism evidence="2 3">
    <name type="scientific">Coprobacter tertius</name>
    <dbReference type="NCBI Taxonomy" id="2944915"/>
    <lineage>
        <taxon>Bacteria</taxon>
        <taxon>Pseudomonadati</taxon>
        <taxon>Bacteroidota</taxon>
        <taxon>Bacteroidia</taxon>
        <taxon>Bacteroidales</taxon>
        <taxon>Barnesiellaceae</taxon>
        <taxon>Coprobacter</taxon>
    </lineage>
</organism>
<sequence length="149" mass="17631">MKKCNLKVFLSILFTGMWMSACDVTDEPRIPPNDSRSPSTYALCNKIWVDYYLDNSSGINVEHELTFSINGSGMDRRIFRYTTGTRVDNFPFRWRWFDNYEEGLIIEYLTPPYPDNEKIVYFDNIMIRNHYLSGELFNNYVTFVDSNIL</sequence>
<feature type="signal peptide" evidence="1">
    <location>
        <begin position="1"/>
        <end position="20"/>
    </location>
</feature>
<dbReference type="EMBL" id="JANDHW010000003">
    <property type="protein sequence ID" value="MCP9611272.1"/>
    <property type="molecule type" value="Genomic_DNA"/>
</dbReference>
<dbReference type="Proteomes" id="UP001205603">
    <property type="component" value="Unassembled WGS sequence"/>
</dbReference>
<feature type="chain" id="PRO_5045052190" description="Lipoprotein" evidence="1">
    <location>
        <begin position="21"/>
        <end position="149"/>
    </location>
</feature>